<evidence type="ECO:0000313" key="1">
    <source>
        <dbReference type="EMBL" id="PWS29881.1"/>
    </source>
</evidence>
<protein>
    <submittedName>
        <fullName evidence="1">Uncharacterized protein</fullName>
    </submittedName>
</protein>
<gene>
    <name evidence="1" type="ORF">DF947_20040</name>
</gene>
<accession>A0A317ESG7</accession>
<dbReference type="Proteomes" id="UP000245391">
    <property type="component" value="Unassembled WGS sequence"/>
</dbReference>
<name>A0A317ESG7_9SPHI</name>
<dbReference type="EMBL" id="QGNY01000009">
    <property type="protein sequence ID" value="PWS29881.1"/>
    <property type="molecule type" value="Genomic_DNA"/>
</dbReference>
<reference evidence="2" key="1">
    <citation type="submission" date="2018-05" db="EMBL/GenBank/DDBJ databases">
        <title>Pedobacter paludis sp. nov., isolated from wetland soil.</title>
        <authorList>
            <person name="Zhang Y."/>
        </authorList>
    </citation>
    <scope>NUCLEOTIDE SEQUENCE [LARGE SCALE GENOMIC DNA]</scope>
    <source>
        <strain evidence="2">R-8</strain>
    </source>
</reference>
<comment type="caution">
    <text evidence="1">The sequence shown here is derived from an EMBL/GenBank/DDBJ whole genome shotgun (WGS) entry which is preliminary data.</text>
</comment>
<evidence type="ECO:0000313" key="2">
    <source>
        <dbReference type="Proteomes" id="UP000245391"/>
    </source>
</evidence>
<dbReference type="AlphaFoldDB" id="A0A317ESG7"/>
<proteinExistence type="predicted"/>
<keyword evidence="2" id="KW-1185">Reference proteome</keyword>
<organism evidence="1 2">
    <name type="scientific">Pedobacter paludis</name>
    <dbReference type="NCBI Taxonomy" id="2203212"/>
    <lineage>
        <taxon>Bacteria</taxon>
        <taxon>Pseudomonadati</taxon>
        <taxon>Bacteroidota</taxon>
        <taxon>Sphingobacteriia</taxon>
        <taxon>Sphingobacteriales</taxon>
        <taxon>Sphingobacteriaceae</taxon>
        <taxon>Pedobacter</taxon>
    </lineage>
</organism>
<sequence>MHLLKQKAMKCASTKLHTYFFSEHLVYCYSLPLVSTNGKLKNCKRALAKPKRILFAKSTAHY</sequence>